<dbReference type="WBParaSite" id="ECPE_0000842701-mRNA-1">
    <property type="protein sequence ID" value="ECPE_0000842701-mRNA-1"/>
    <property type="gene ID" value="ECPE_0000842701"/>
</dbReference>
<organism evidence="4">
    <name type="scientific">Echinostoma caproni</name>
    <dbReference type="NCBI Taxonomy" id="27848"/>
    <lineage>
        <taxon>Eukaryota</taxon>
        <taxon>Metazoa</taxon>
        <taxon>Spiralia</taxon>
        <taxon>Lophotrochozoa</taxon>
        <taxon>Platyhelminthes</taxon>
        <taxon>Trematoda</taxon>
        <taxon>Digenea</taxon>
        <taxon>Plagiorchiida</taxon>
        <taxon>Echinostomata</taxon>
        <taxon>Echinostomatoidea</taxon>
        <taxon>Echinostomatidae</taxon>
        <taxon>Echinostoma</taxon>
    </lineage>
</organism>
<evidence type="ECO:0000313" key="2">
    <source>
        <dbReference type="EMBL" id="VDP83438.1"/>
    </source>
</evidence>
<name>A0A183AN66_9TREM</name>
<reference evidence="2 3" key="2">
    <citation type="submission" date="2018-11" db="EMBL/GenBank/DDBJ databases">
        <authorList>
            <consortium name="Pathogen Informatics"/>
        </authorList>
    </citation>
    <scope>NUCLEOTIDE SEQUENCE [LARGE SCALE GENOMIC DNA]</scope>
    <source>
        <strain evidence="2 3">Egypt</strain>
    </source>
</reference>
<evidence type="ECO:0000313" key="4">
    <source>
        <dbReference type="WBParaSite" id="ECPE_0000842701-mRNA-1"/>
    </source>
</evidence>
<evidence type="ECO:0000313" key="3">
    <source>
        <dbReference type="Proteomes" id="UP000272942"/>
    </source>
</evidence>
<feature type="region of interest" description="Disordered" evidence="1">
    <location>
        <begin position="1"/>
        <end position="23"/>
    </location>
</feature>
<gene>
    <name evidence="2" type="ORF">ECPE_LOCUS8401</name>
</gene>
<proteinExistence type="predicted"/>
<evidence type="ECO:0000256" key="1">
    <source>
        <dbReference type="SAM" id="MobiDB-lite"/>
    </source>
</evidence>
<feature type="compositionally biased region" description="Basic and acidic residues" evidence="1">
    <location>
        <begin position="1"/>
        <end position="10"/>
    </location>
</feature>
<keyword evidence="3" id="KW-1185">Reference proteome</keyword>
<dbReference type="OrthoDB" id="6258518at2759"/>
<dbReference type="EMBL" id="UZAN01045925">
    <property type="protein sequence ID" value="VDP83438.1"/>
    <property type="molecule type" value="Genomic_DNA"/>
</dbReference>
<sequence>MLILTKHEQPSRNGSGHRLRASDQQQIRRGILTLLRNKPTGSRAKNLDRLLASYLQPPIALLRASEDTTCTSHGLYHPAESACIPRAVLDNKFLANHRMAGSPRRQRMGKLLVLKIVMLSGCRVRLFQTEDCRFGLELWKLSSSAASTDVLHQDASARSNKLTLVTTLAALTENDYENFLGDLTGCLRESHTVLREVQGR</sequence>
<dbReference type="AlphaFoldDB" id="A0A183AN66"/>
<reference evidence="4" key="1">
    <citation type="submission" date="2016-06" db="UniProtKB">
        <authorList>
            <consortium name="WormBaseParasite"/>
        </authorList>
    </citation>
    <scope>IDENTIFICATION</scope>
</reference>
<protein>
    <submittedName>
        <fullName evidence="4">COMM domain-containing protein</fullName>
    </submittedName>
</protein>
<accession>A0A183AN66</accession>
<dbReference type="Proteomes" id="UP000272942">
    <property type="component" value="Unassembled WGS sequence"/>
</dbReference>